<keyword evidence="5" id="KW-1185">Reference proteome</keyword>
<dbReference type="RefSeq" id="WP_180943106.1">
    <property type="nucleotide sequence ID" value="NZ_CP041241.1"/>
</dbReference>
<evidence type="ECO:0000313" key="5">
    <source>
        <dbReference type="Proteomes" id="UP000510721"/>
    </source>
</evidence>
<feature type="compositionally biased region" description="Gly residues" evidence="3">
    <location>
        <begin position="353"/>
        <end position="364"/>
    </location>
</feature>
<evidence type="ECO:0000256" key="1">
    <source>
        <dbReference type="ARBA" id="ARBA00004613"/>
    </source>
</evidence>
<reference evidence="4 5" key="1">
    <citation type="submission" date="2019-06" db="EMBL/GenBank/DDBJ databases">
        <title>Complete genome sequence of Ensifer mexicanus ITTG R7 isolated from nodules of Acacia angustissima (Mill.) Kuntze.</title>
        <authorList>
            <person name="Rincon-Rosales R."/>
            <person name="Rogel M.A."/>
            <person name="Guerrero G."/>
            <person name="Rincon-Molina C.I."/>
            <person name="Lopez-Lopez A."/>
            <person name="Martinez-Romero E."/>
        </authorList>
    </citation>
    <scope>NUCLEOTIDE SEQUENCE [LARGE SCALE GENOMIC DNA]</scope>
    <source>
        <strain evidence="4 5">ITTG R7</strain>
        <plasmid evidence="5">pemeittgr7c</plasmid>
    </source>
</reference>
<geneLocation type="plasmid" evidence="5">
    <name>pemeittgr7c</name>
</geneLocation>
<dbReference type="AlphaFoldDB" id="A0A859R0T4"/>
<evidence type="ECO:0000256" key="3">
    <source>
        <dbReference type="SAM" id="MobiDB-lite"/>
    </source>
</evidence>
<feature type="region of interest" description="Disordered" evidence="3">
    <location>
        <begin position="334"/>
        <end position="383"/>
    </location>
</feature>
<gene>
    <name evidence="4" type="ORF">FKV68_24875</name>
</gene>
<evidence type="ECO:0000313" key="4">
    <source>
        <dbReference type="EMBL" id="QLL64651.1"/>
    </source>
</evidence>
<keyword evidence="2" id="KW-0964">Secreted</keyword>
<dbReference type="Pfam" id="PF14449">
    <property type="entry name" value="PT-TG"/>
    <property type="match status" value="1"/>
</dbReference>
<keyword evidence="4" id="KW-0614">Plasmid</keyword>
<dbReference type="Proteomes" id="UP000510721">
    <property type="component" value="Plasmid pEmeITTGR7c"/>
</dbReference>
<dbReference type="InterPro" id="IPR027797">
    <property type="entry name" value="PT-TG_dom"/>
</dbReference>
<dbReference type="GO" id="GO:0005576">
    <property type="term" value="C:extracellular region"/>
    <property type="evidence" value="ECO:0007669"/>
    <property type="project" value="UniProtKB-SubCell"/>
</dbReference>
<dbReference type="EMBL" id="CP041241">
    <property type="protein sequence ID" value="QLL64651.1"/>
    <property type="molecule type" value="Genomic_DNA"/>
</dbReference>
<name>A0A859R0T4_9HYPH</name>
<evidence type="ECO:0000256" key="2">
    <source>
        <dbReference type="ARBA" id="ARBA00022525"/>
    </source>
</evidence>
<sequence>MGDGFSDRMCSAPLTEDRMCYAPGVSPPPSELERFRQAITEASKVHRNEQLRAMIPSPQVIAAERRNQEADFKKLLADAGLTEKEFEIVVAYAREQFYSGVTLSEEVLEDRIRALHPPPPRFQGTVDPRGYNIGLMPRTQIAYDFFLSAAQECLKPQKFLECFGTALSLALDFMPVIGNIKGLIEAYTGRDLITGDKIPDWARCLNVALAVLPGAGAAWKAIRAGLRAAQRGSKAAVKAVLPIAMVVAVAKATPAESMQIIKTVAGLNETALRTAVKEAEKVGGGVLSASKAQDAAVRELSRVLSPDQIADIEKAISEKAAKATAAEAPAAAKAATAPAPSKPQVPGMPGAVPGAGSGGGGGAGRRPRKKPKGTTGPKALSAAEKTKAYKDVGFARRDMPQGDQYKPWGRYQVGKTKKNYEQAAKLKDGREVRIDDLEINKAAPETLDMVDYKHSKEVTEIADILKKSKNQYDDVFFRELEKSGHWQGFADKIDQFLRQAQLILENPKALGQIIIRCSDSRTAHIYEHIVANLYGNIFTKVGKKWVKSEGLEKIIDAIEIEVVP</sequence>
<organism evidence="4 5">
    <name type="scientific">Sinorhizobium mexicanum</name>
    <dbReference type="NCBI Taxonomy" id="375549"/>
    <lineage>
        <taxon>Bacteria</taxon>
        <taxon>Pseudomonadati</taxon>
        <taxon>Pseudomonadota</taxon>
        <taxon>Alphaproteobacteria</taxon>
        <taxon>Hyphomicrobiales</taxon>
        <taxon>Rhizobiaceae</taxon>
        <taxon>Sinorhizobium/Ensifer group</taxon>
        <taxon>Sinorhizobium</taxon>
    </lineage>
</organism>
<protein>
    <submittedName>
        <fullName evidence="4">Uncharacterized protein</fullName>
    </submittedName>
</protein>
<comment type="subcellular location">
    <subcellularLocation>
        <location evidence="1">Secreted</location>
    </subcellularLocation>
</comment>
<dbReference type="KEGG" id="emx:FKV68_24875"/>
<accession>A0A859R0T4</accession>
<proteinExistence type="predicted"/>